<keyword evidence="5" id="KW-0496">Mitochondrion</keyword>
<proteinExistence type="inferred from homology"/>
<keyword evidence="4" id="KW-0520">NAD</keyword>
<evidence type="ECO:0000256" key="1">
    <source>
        <dbReference type="ARBA" id="ARBA00004173"/>
    </source>
</evidence>
<keyword evidence="3" id="KW-0808">Transferase</keyword>
<feature type="active site" description="Proton acceptor" evidence="6">
    <location>
        <position position="99"/>
    </location>
</feature>
<keyword evidence="9" id="KW-1185">Reference proteome</keyword>
<feature type="domain" description="Deacetylase sirtuin-type" evidence="7">
    <location>
        <begin position="1"/>
        <end position="259"/>
    </location>
</feature>
<dbReference type="InterPro" id="IPR026590">
    <property type="entry name" value="Ssirtuin_cat_dom"/>
</dbReference>
<dbReference type="InterPro" id="IPR026591">
    <property type="entry name" value="Sirtuin_cat_small_dom_sf"/>
</dbReference>
<dbReference type="EMBL" id="KL142368">
    <property type="protein sequence ID" value="KDR83364.1"/>
    <property type="molecule type" value="Genomic_DNA"/>
</dbReference>
<dbReference type="InterPro" id="IPR029035">
    <property type="entry name" value="DHS-like_NAD/FAD-binding_dom"/>
</dbReference>
<name>A0A067TTX9_GALM3</name>
<dbReference type="SUPFAM" id="SSF52467">
    <property type="entry name" value="DHS-like NAD/FAD-binding domain"/>
    <property type="match status" value="1"/>
</dbReference>
<dbReference type="GO" id="GO:0046872">
    <property type="term" value="F:metal ion binding"/>
    <property type="evidence" value="ECO:0007669"/>
    <property type="project" value="UniProtKB-KW"/>
</dbReference>
<dbReference type="GO" id="GO:0005739">
    <property type="term" value="C:mitochondrion"/>
    <property type="evidence" value="ECO:0007669"/>
    <property type="project" value="UniProtKB-SubCell"/>
</dbReference>
<dbReference type="GO" id="GO:0070403">
    <property type="term" value="F:NAD+ binding"/>
    <property type="evidence" value="ECO:0007669"/>
    <property type="project" value="InterPro"/>
</dbReference>
<dbReference type="AlphaFoldDB" id="A0A067TTX9"/>
<evidence type="ECO:0000256" key="6">
    <source>
        <dbReference type="PROSITE-ProRule" id="PRU00236"/>
    </source>
</evidence>
<dbReference type="PANTHER" id="PTHR11085">
    <property type="entry name" value="NAD-DEPENDENT PROTEIN DEACYLASE SIRTUIN-5, MITOCHONDRIAL-RELATED"/>
    <property type="match status" value="1"/>
</dbReference>
<feature type="binding site" evidence="6">
    <location>
        <position position="151"/>
    </location>
    <ligand>
        <name>Zn(2+)</name>
        <dbReference type="ChEBI" id="CHEBI:29105"/>
    </ligand>
</feature>
<dbReference type="Proteomes" id="UP000027222">
    <property type="component" value="Unassembled WGS sequence"/>
</dbReference>
<evidence type="ECO:0000313" key="8">
    <source>
        <dbReference type="EMBL" id="KDR83364.1"/>
    </source>
</evidence>
<dbReference type="STRING" id="685588.A0A067TTX9"/>
<dbReference type="PANTHER" id="PTHR11085:SF10">
    <property type="entry name" value="NAD-DEPENDENT PROTEIN DEACYLASE SIRTUIN-5, MITOCHONDRIAL-RELATED"/>
    <property type="match status" value="1"/>
</dbReference>
<accession>A0A067TTX9</accession>
<dbReference type="Gene3D" id="3.30.1600.10">
    <property type="entry name" value="SIR2/SIRT2 'Small Domain"/>
    <property type="match status" value="1"/>
</dbReference>
<evidence type="ECO:0000256" key="2">
    <source>
        <dbReference type="ARBA" id="ARBA00006924"/>
    </source>
</evidence>
<dbReference type="GO" id="GO:0005634">
    <property type="term" value="C:nucleus"/>
    <property type="evidence" value="ECO:0007669"/>
    <property type="project" value="TreeGrafter"/>
</dbReference>
<organism evidence="8 9">
    <name type="scientific">Galerina marginata (strain CBS 339.88)</name>
    <dbReference type="NCBI Taxonomy" id="685588"/>
    <lineage>
        <taxon>Eukaryota</taxon>
        <taxon>Fungi</taxon>
        <taxon>Dikarya</taxon>
        <taxon>Basidiomycota</taxon>
        <taxon>Agaricomycotina</taxon>
        <taxon>Agaricomycetes</taxon>
        <taxon>Agaricomycetidae</taxon>
        <taxon>Agaricales</taxon>
        <taxon>Agaricineae</taxon>
        <taxon>Strophariaceae</taxon>
        <taxon>Galerina</taxon>
    </lineage>
</organism>
<gene>
    <name evidence="8" type="ORF">GALMADRAFT_235460</name>
</gene>
<comment type="similarity">
    <text evidence="2">Belongs to the sirtuin family. Class I subfamily.</text>
</comment>
<keyword evidence="6" id="KW-0479">Metal-binding</keyword>
<evidence type="ECO:0000256" key="4">
    <source>
        <dbReference type="ARBA" id="ARBA00023027"/>
    </source>
</evidence>
<dbReference type="InterPro" id="IPR050134">
    <property type="entry name" value="NAD-dep_sirtuin_deacylases"/>
</dbReference>
<dbReference type="PROSITE" id="PS50305">
    <property type="entry name" value="SIRTUIN"/>
    <property type="match status" value="1"/>
</dbReference>
<dbReference type="HOGENOM" id="CLU_023643_3_1_1"/>
<dbReference type="GO" id="GO:0017136">
    <property type="term" value="F:histone deacetylase activity, NAD-dependent"/>
    <property type="evidence" value="ECO:0007669"/>
    <property type="project" value="TreeGrafter"/>
</dbReference>
<feature type="binding site" evidence="6">
    <location>
        <position position="112"/>
    </location>
    <ligand>
        <name>Zn(2+)</name>
        <dbReference type="ChEBI" id="CHEBI:29105"/>
    </ligand>
</feature>
<evidence type="ECO:0000256" key="3">
    <source>
        <dbReference type="ARBA" id="ARBA00022679"/>
    </source>
</evidence>
<protein>
    <recommendedName>
        <fullName evidence="7">Deacetylase sirtuin-type domain-containing protein</fullName>
    </recommendedName>
</protein>
<feature type="binding site" evidence="6">
    <location>
        <position position="154"/>
    </location>
    <ligand>
        <name>Zn(2+)</name>
        <dbReference type="ChEBI" id="CHEBI:29105"/>
    </ligand>
</feature>
<dbReference type="OrthoDB" id="424302at2759"/>
<dbReference type="Gene3D" id="3.40.50.1220">
    <property type="entry name" value="TPP-binding domain"/>
    <property type="match status" value="1"/>
</dbReference>
<dbReference type="InterPro" id="IPR003000">
    <property type="entry name" value="Sirtuin"/>
</dbReference>
<comment type="subcellular location">
    <subcellularLocation>
        <location evidence="1">Mitochondrion</location>
    </subcellularLocation>
</comment>
<evidence type="ECO:0000256" key="5">
    <source>
        <dbReference type="ARBA" id="ARBA00023128"/>
    </source>
</evidence>
<evidence type="ECO:0000313" key="9">
    <source>
        <dbReference type="Proteomes" id="UP000027222"/>
    </source>
</evidence>
<dbReference type="Pfam" id="PF02146">
    <property type="entry name" value="SIR2"/>
    <property type="match status" value="1"/>
</dbReference>
<evidence type="ECO:0000259" key="7">
    <source>
        <dbReference type="PROSITE" id="PS50305"/>
    </source>
</evidence>
<reference evidence="9" key="1">
    <citation type="journal article" date="2014" name="Proc. Natl. Acad. Sci. U.S.A.">
        <title>Extensive sampling of basidiomycete genomes demonstrates inadequacy of the white-rot/brown-rot paradigm for wood decay fungi.</title>
        <authorList>
            <person name="Riley R."/>
            <person name="Salamov A.A."/>
            <person name="Brown D.W."/>
            <person name="Nagy L.G."/>
            <person name="Floudas D."/>
            <person name="Held B.W."/>
            <person name="Levasseur A."/>
            <person name="Lombard V."/>
            <person name="Morin E."/>
            <person name="Otillar R."/>
            <person name="Lindquist E.A."/>
            <person name="Sun H."/>
            <person name="LaButti K.M."/>
            <person name="Schmutz J."/>
            <person name="Jabbour D."/>
            <person name="Luo H."/>
            <person name="Baker S.E."/>
            <person name="Pisabarro A.G."/>
            <person name="Walton J.D."/>
            <person name="Blanchette R.A."/>
            <person name="Henrissat B."/>
            <person name="Martin F."/>
            <person name="Cullen D."/>
            <person name="Hibbett D.S."/>
            <person name="Grigoriev I.V."/>
        </authorList>
    </citation>
    <scope>NUCLEOTIDE SEQUENCE [LARGE SCALE GENOMIC DNA]</scope>
    <source>
        <strain evidence="9">CBS 339.88</strain>
    </source>
</reference>
<feature type="binding site" evidence="6">
    <location>
        <position position="107"/>
    </location>
    <ligand>
        <name>Zn(2+)</name>
        <dbReference type="ChEBI" id="CHEBI:29105"/>
    </ligand>
</feature>
<sequence>MTQFLSPLLKALQNPHHSYGNFITTAANALRAPPNNAHRALSTFSLSSVRNQIAPDSTFTLVTQNVDGLSPRADRDIAEHHPEYTQNAPGGQPHLIEIHGRLFDILCNSDDCGEVEFNTVSPICEALAGTEQLVEKNTLDPDINPKDLPRCSKCGSLARPGVVWFGEVPHHLDLIDELVDKADLCLVVGTSSKVFPAASYASEVKKGGGKVAVFNVERSQGDSKADFLFLGPCEETLPKALGLSVSQDGKVSVKNLEATPE</sequence>
<keyword evidence="6" id="KW-0862">Zinc</keyword>